<evidence type="ECO:0000313" key="2">
    <source>
        <dbReference type="EMBL" id="PIU03504.1"/>
    </source>
</evidence>
<dbReference type="Proteomes" id="UP000228996">
    <property type="component" value="Unassembled WGS sequence"/>
</dbReference>
<dbReference type="EMBL" id="PEYO01000017">
    <property type="protein sequence ID" value="PIU03504.1"/>
    <property type="molecule type" value="Genomic_DNA"/>
</dbReference>
<dbReference type="AlphaFoldDB" id="A0A2M6XCX7"/>
<accession>A0A2M6XCX7</accession>
<evidence type="ECO:0000313" key="3">
    <source>
        <dbReference type="Proteomes" id="UP000228996"/>
    </source>
</evidence>
<evidence type="ECO:0008006" key="4">
    <source>
        <dbReference type="Google" id="ProtNLM"/>
    </source>
</evidence>
<name>A0A2M6XCX7_9BACT</name>
<sequence>MKNQINIGDQNNIGLNQANQTANNIELEPKAAENEVVSNTPKQTNFKRHYIWAVAILAVLLVSGSFGFYFYKTSVSTKLGTSQTTETEPTIPLEAVPTTIKEPAQQVTSKPNVSLETGFSFHLPTDWSAKISNQSKQHFYGKFFIPNVSAENSFVEIESISSSRLIKNPFVTAEKTEQKKINNLSVVITEGKENFQKSNRLVKQATFTNKGNSLVVTLYRKSTEQITNQFESLIQSVSSSDQKLSRGFTIIDYVYAAESIAGIDKNQYTKIEVMGDPLPERITKNDTPYKDGYGKFYTFEAFKGQRLTTVAMEDRTTNPGGFIRSELYDEQGQMLDQKDTRIEFTAPYTGVYYYIVRSFNNQEGGYLLKVFDRNQTENLVYVKYDDGSERLVDPNMSPPVYGERDVAIIIQFVNPIEVIDNQTVRYFAKPLEFESGLGLINTPVKTYVKKETYSEFLNTPGNELPENNGSYLIKTVITKLSPSKIILQQEGGTLLPKGNHISMTEQKKGITRFFLENPAQ</sequence>
<dbReference type="Gene3D" id="2.60.120.380">
    <property type="match status" value="1"/>
</dbReference>
<protein>
    <recommendedName>
        <fullName evidence="4">Peptidase C-terminal archaeal/bacterial domain-containing protein</fullName>
    </recommendedName>
</protein>
<reference evidence="3" key="1">
    <citation type="submission" date="2017-09" db="EMBL/GenBank/DDBJ databases">
        <title>Depth-based differentiation of microbial function through sediment-hosted aquifers and enrichment of novel symbionts in the deep terrestrial subsurface.</title>
        <authorList>
            <person name="Probst A.J."/>
            <person name="Ladd B."/>
            <person name="Jarett J.K."/>
            <person name="Geller-Mcgrath D.E."/>
            <person name="Sieber C.M.K."/>
            <person name="Emerson J.B."/>
            <person name="Anantharaman K."/>
            <person name="Thomas B.C."/>
            <person name="Malmstrom R."/>
            <person name="Stieglmeier M."/>
            <person name="Klingl A."/>
            <person name="Woyke T."/>
            <person name="Ryan C.M."/>
            <person name="Banfield J.F."/>
        </authorList>
    </citation>
    <scope>NUCLEOTIDE SEQUENCE [LARGE SCALE GENOMIC DNA]</scope>
</reference>
<feature type="transmembrane region" description="Helical" evidence="1">
    <location>
        <begin position="50"/>
        <end position="71"/>
    </location>
</feature>
<keyword evidence="1" id="KW-0472">Membrane</keyword>
<proteinExistence type="predicted"/>
<evidence type="ECO:0000256" key="1">
    <source>
        <dbReference type="SAM" id="Phobius"/>
    </source>
</evidence>
<keyword evidence="1" id="KW-1133">Transmembrane helix</keyword>
<organism evidence="2 3">
    <name type="scientific">Candidatus Shapirobacteria bacterium CG08_land_8_20_14_0_20_39_18</name>
    <dbReference type="NCBI Taxonomy" id="1974883"/>
    <lineage>
        <taxon>Bacteria</taxon>
        <taxon>Candidatus Shapironibacteriota</taxon>
    </lineage>
</organism>
<comment type="caution">
    <text evidence="2">The sequence shown here is derived from an EMBL/GenBank/DDBJ whole genome shotgun (WGS) entry which is preliminary data.</text>
</comment>
<keyword evidence="1" id="KW-0812">Transmembrane</keyword>
<gene>
    <name evidence="2" type="ORF">COT44_03625</name>
</gene>